<protein>
    <submittedName>
        <fullName evidence="3">Na+/H+ antiporter subunit G</fullName>
    </submittedName>
</protein>
<dbReference type="Proteomes" id="UP001597380">
    <property type="component" value="Unassembled WGS sequence"/>
</dbReference>
<evidence type="ECO:0000313" key="3">
    <source>
        <dbReference type="EMBL" id="MFD2095847.1"/>
    </source>
</evidence>
<evidence type="ECO:0000256" key="2">
    <source>
        <dbReference type="SAM" id="Phobius"/>
    </source>
</evidence>
<dbReference type="NCBIfam" id="NF009316">
    <property type="entry name" value="PRK12674.1-5"/>
    <property type="match status" value="1"/>
</dbReference>
<evidence type="ECO:0000313" key="4">
    <source>
        <dbReference type="Proteomes" id="UP001597380"/>
    </source>
</evidence>
<gene>
    <name evidence="3" type="ORF">ACFSJ3_07605</name>
</gene>
<evidence type="ECO:0000256" key="1">
    <source>
        <dbReference type="SAM" id="MobiDB-lite"/>
    </source>
</evidence>
<dbReference type="PANTHER" id="PTHR34703">
    <property type="entry name" value="ANTIPORTER SUBUNIT MNHG2-RELATED"/>
    <property type="match status" value="1"/>
</dbReference>
<dbReference type="InterPro" id="IPR005133">
    <property type="entry name" value="PhaG_MnhG_YufB"/>
</dbReference>
<accession>A0ABW4XL15</accession>
<keyword evidence="2" id="KW-0812">Transmembrane</keyword>
<dbReference type="RefSeq" id="WP_345340757.1">
    <property type="nucleotide sequence ID" value="NZ_BAABLI010000016.1"/>
</dbReference>
<keyword evidence="2" id="KW-0472">Membrane</keyword>
<proteinExistence type="predicted"/>
<organism evidence="3 4">
    <name type="scientific">Corallincola platygyrae</name>
    <dbReference type="NCBI Taxonomy" id="1193278"/>
    <lineage>
        <taxon>Bacteria</taxon>
        <taxon>Pseudomonadati</taxon>
        <taxon>Pseudomonadota</taxon>
        <taxon>Gammaproteobacteria</taxon>
        <taxon>Alteromonadales</taxon>
        <taxon>Psychromonadaceae</taxon>
        <taxon>Corallincola</taxon>
    </lineage>
</organism>
<comment type="caution">
    <text evidence="3">The sequence shown here is derived from an EMBL/GenBank/DDBJ whole genome shotgun (WGS) entry which is preliminary data.</text>
</comment>
<feature type="region of interest" description="Disordered" evidence="1">
    <location>
        <begin position="104"/>
        <end position="128"/>
    </location>
</feature>
<dbReference type="Pfam" id="PF03334">
    <property type="entry name" value="PhaG_MnhG_YufB"/>
    <property type="match status" value="1"/>
</dbReference>
<feature type="transmembrane region" description="Helical" evidence="2">
    <location>
        <begin position="67"/>
        <end position="89"/>
    </location>
</feature>
<keyword evidence="4" id="KW-1185">Reference proteome</keyword>
<feature type="transmembrane region" description="Helical" evidence="2">
    <location>
        <begin position="12"/>
        <end position="31"/>
    </location>
</feature>
<reference evidence="4" key="1">
    <citation type="journal article" date="2019" name="Int. J. Syst. Evol. Microbiol.">
        <title>The Global Catalogue of Microorganisms (GCM) 10K type strain sequencing project: providing services to taxonomists for standard genome sequencing and annotation.</title>
        <authorList>
            <consortium name="The Broad Institute Genomics Platform"/>
            <consortium name="The Broad Institute Genome Sequencing Center for Infectious Disease"/>
            <person name="Wu L."/>
            <person name="Ma J."/>
        </authorList>
    </citation>
    <scope>NUCLEOTIDE SEQUENCE [LARGE SCALE GENOMIC DNA]</scope>
    <source>
        <strain evidence="4">CGMCC 1.10992</strain>
    </source>
</reference>
<dbReference type="EMBL" id="JBHUHT010000010">
    <property type="protein sequence ID" value="MFD2095847.1"/>
    <property type="molecule type" value="Genomic_DNA"/>
</dbReference>
<feature type="compositionally biased region" description="Basic and acidic residues" evidence="1">
    <location>
        <begin position="104"/>
        <end position="113"/>
    </location>
</feature>
<keyword evidence="2" id="KW-1133">Transmembrane helix</keyword>
<feature type="compositionally biased region" description="Polar residues" evidence="1">
    <location>
        <begin position="114"/>
        <end position="128"/>
    </location>
</feature>
<sequence>MPYWIEVTASVLLLIGAFFVLMGSIGLARLPDFFTRLHAPTKATTLGIGSMLVASLLMFTFKSGELAIKEILITMFLFMTAPVAAHLLGKAALHHRVKMVGDEKSHARAEEARQQLNPKSEPSTKIVD</sequence>
<feature type="transmembrane region" description="Helical" evidence="2">
    <location>
        <begin position="43"/>
        <end position="61"/>
    </location>
</feature>
<dbReference type="NCBIfam" id="NF009314">
    <property type="entry name" value="PRK12674.1-2"/>
    <property type="match status" value="1"/>
</dbReference>
<dbReference type="PANTHER" id="PTHR34703:SF1">
    <property type="entry name" value="ANTIPORTER SUBUNIT MNHG2-RELATED"/>
    <property type="match status" value="1"/>
</dbReference>
<name>A0ABW4XL15_9GAMM</name>
<dbReference type="NCBIfam" id="TIGR01300">
    <property type="entry name" value="CPA3_mnhG_phaG"/>
    <property type="match status" value="1"/>
</dbReference>